<evidence type="ECO:0000256" key="1">
    <source>
        <dbReference type="SAM" id="MobiDB-lite"/>
    </source>
</evidence>
<accession>A0A0F9STW5</accession>
<dbReference type="EMBL" id="LAZR01000363">
    <property type="protein sequence ID" value="KKN72410.1"/>
    <property type="molecule type" value="Genomic_DNA"/>
</dbReference>
<dbReference type="AlphaFoldDB" id="A0A0F9STW5"/>
<evidence type="ECO:0000313" key="2">
    <source>
        <dbReference type="EMBL" id="KKN72410.1"/>
    </source>
</evidence>
<reference evidence="2" key="1">
    <citation type="journal article" date="2015" name="Nature">
        <title>Complex archaea that bridge the gap between prokaryotes and eukaryotes.</title>
        <authorList>
            <person name="Spang A."/>
            <person name="Saw J.H."/>
            <person name="Jorgensen S.L."/>
            <person name="Zaremba-Niedzwiedzka K."/>
            <person name="Martijn J."/>
            <person name="Lind A.E."/>
            <person name="van Eijk R."/>
            <person name="Schleper C."/>
            <person name="Guy L."/>
            <person name="Ettema T.J."/>
        </authorList>
    </citation>
    <scope>NUCLEOTIDE SEQUENCE</scope>
</reference>
<gene>
    <name evidence="2" type="ORF">LCGC14_0411230</name>
</gene>
<feature type="compositionally biased region" description="Basic and acidic residues" evidence="1">
    <location>
        <begin position="231"/>
        <end position="240"/>
    </location>
</feature>
<feature type="region of interest" description="Disordered" evidence="1">
    <location>
        <begin position="227"/>
        <end position="253"/>
    </location>
</feature>
<feature type="region of interest" description="Disordered" evidence="1">
    <location>
        <begin position="121"/>
        <end position="149"/>
    </location>
</feature>
<sequence length="253" mass="26111">MSLHNSFPTKPTSGISPLSSATGSANSLPDFEEIKKMLMGSQQQFLDTQGGIIDTQANKAVEQGVSNIIGSGLSGTSVAGGLTAGIQNQATQAKTGLASSTQLDTNRLLLQYMGLLQGASDRSADRTLRADQSQRSGGGGSRAGSGGGGGIGGSVFGPFKFDLQGMEGTLRGQGGNQFAMAGAGLKEGIGAGLKEGANQTLPPQKLDYATRKRNPFYYVDVHGKVKTRPRRAVEPLDRGTKQQAEAHVAASGR</sequence>
<feature type="region of interest" description="Disordered" evidence="1">
    <location>
        <begin position="1"/>
        <end position="26"/>
    </location>
</feature>
<organism evidence="2">
    <name type="scientific">marine sediment metagenome</name>
    <dbReference type="NCBI Taxonomy" id="412755"/>
    <lineage>
        <taxon>unclassified sequences</taxon>
        <taxon>metagenomes</taxon>
        <taxon>ecological metagenomes</taxon>
    </lineage>
</organism>
<comment type="caution">
    <text evidence="2">The sequence shown here is derived from an EMBL/GenBank/DDBJ whole genome shotgun (WGS) entry which is preliminary data.</text>
</comment>
<proteinExistence type="predicted"/>
<feature type="compositionally biased region" description="Gly residues" evidence="1">
    <location>
        <begin position="136"/>
        <end position="149"/>
    </location>
</feature>
<protein>
    <submittedName>
        <fullName evidence="2">Uncharacterized protein</fullName>
    </submittedName>
</protein>
<name>A0A0F9STW5_9ZZZZ</name>